<comment type="caution">
    <text evidence="3">The sequence shown here is derived from an EMBL/GenBank/DDBJ whole genome shotgun (WGS) entry which is preliminary data.</text>
</comment>
<keyword evidence="2" id="KW-0472">Membrane</keyword>
<gene>
    <name evidence="3" type="ORF">A4V15_11210</name>
</gene>
<evidence type="ECO:0000313" key="3">
    <source>
        <dbReference type="EMBL" id="OAN31993.1"/>
    </source>
</evidence>
<proteinExistence type="predicted"/>
<keyword evidence="2" id="KW-0812">Transmembrane</keyword>
<dbReference type="EMBL" id="LWCR01000002">
    <property type="protein sequence ID" value="OAN31993.1"/>
    <property type="molecule type" value="Genomic_DNA"/>
</dbReference>
<dbReference type="InterPro" id="IPR050222">
    <property type="entry name" value="MATE_MdtK"/>
</dbReference>
<dbReference type="InterPro" id="IPR002528">
    <property type="entry name" value="MATE_fam"/>
</dbReference>
<dbReference type="Pfam" id="PF01554">
    <property type="entry name" value="MatE"/>
    <property type="match status" value="2"/>
</dbReference>
<evidence type="ECO:0000256" key="1">
    <source>
        <dbReference type="ARBA" id="ARBA00022448"/>
    </source>
</evidence>
<name>A0A178LMS2_9PSED</name>
<feature type="transmembrane region" description="Helical" evidence="2">
    <location>
        <begin position="48"/>
        <end position="72"/>
    </location>
</feature>
<keyword evidence="2" id="KW-1133">Transmembrane helix</keyword>
<dbReference type="GO" id="GO:0042910">
    <property type="term" value="F:xenobiotic transmembrane transporter activity"/>
    <property type="evidence" value="ECO:0007669"/>
    <property type="project" value="InterPro"/>
</dbReference>
<feature type="transmembrane region" description="Helical" evidence="2">
    <location>
        <begin position="354"/>
        <end position="375"/>
    </location>
</feature>
<sequence>MSLPRHELLALLRLALPLIGAQLAYVAMVFTDTLMMGRLGPAALAGGGLGAAVYSFVSVICVGVITAVANLAALRRGAGDSEGVAAVTAAGIWIAGVLALLAGTLLWHIEPLLALAGQPEESRQAAGVFLRCLAFALPGHLLFMTLRGFTSALERPGPVLTIVLGAAVLNALFNLALLHGWGGLPQPGLAGIGAVTAVVMNGAALGLALYIARHPAYAAYPLRRYLRRPDRRALADTLGQGLAISGTYAVEACLFLAAALCMGALGATALAANQIANQLVYLVFMLPAGLSYATSIRIGQHQGAGRPREALLVGRLAIGGGALVMLGIALLFWSFPAWLVGLFLPDAHSPVSELARQLVLIAALFVIFDGTQSIAQGALRGIRQARLGFYGGLLCYCLIGASSAWLLGVHAGFGPHGVWWGLALGLACAAVLLTAAFEWLMRRQLGAGPVQAPPEPLAATRGMAQNG</sequence>
<feature type="transmembrane region" description="Helical" evidence="2">
    <location>
        <begin position="310"/>
        <end position="334"/>
    </location>
</feature>
<feature type="transmembrane region" description="Helical" evidence="2">
    <location>
        <begin position="128"/>
        <end position="146"/>
    </location>
</feature>
<dbReference type="Proteomes" id="UP000078356">
    <property type="component" value="Unassembled WGS sequence"/>
</dbReference>
<dbReference type="AlphaFoldDB" id="A0A178LMS2"/>
<dbReference type="CDD" id="cd13131">
    <property type="entry name" value="MATE_NorM_like"/>
    <property type="match status" value="1"/>
</dbReference>
<evidence type="ECO:0000313" key="4">
    <source>
        <dbReference type="Proteomes" id="UP000078356"/>
    </source>
</evidence>
<organism evidence="3 4">
    <name type="scientific">Pseudomonas oryzihabitans</name>
    <dbReference type="NCBI Taxonomy" id="47885"/>
    <lineage>
        <taxon>Bacteria</taxon>
        <taxon>Pseudomonadati</taxon>
        <taxon>Pseudomonadota</taxon>
        <taxon>Gammaproteobacteria</taxon>
        <taxon>Pseudomonadales</taxon>
        <taxon>Pseudomonadaceae</taxon>
        <taxon>Pseudomonas</taxon>
    </lineage>
</organism>
<protein>
    <submittedName>
        <fullName evidence="3">MATE family efflux transporter</fullName>
    </submittedName>
</protein>
<dbReference type="GO" id="GO:0015297">
    <property type="term" value="F:antiporter activity"/>
    <property type="evidence" value="ECO:0007669"/>
    <property type="project" value="InterPro"/>
</dbReference>
<dbReference type="RefSeq" id="WP_017639581.1">
    <property type="nucleotide sequence ID" value="NZ_LWCR01000002.1"/>
</dbReference>
<dbReference type="NCBIfam" id="NF001214">
    <property type="entry name" value="PRK00187.1"/>
    <property type="match status" value="1"/>
</dbReference>
<feature type="transmembrane region" description="Helical" evidence="2">
    <location>
        <begin position="419"/>
        <end position="440"/>
    </location>
</feature>
<dbReference type="GO" id="GO:0005886">
    <property type="term" value="C:plasma membrane"/>
    <property type="evidence" value="ECO:0007669"/>
    <property type="project" value="TreeGrafter"/>
</dbReference>
<dbReference type="PANTHER" id="PTHR43298">
    <property type="entry name" value="MULTIDRUG RESISTANCE PROTEIN NORM-RELATED"/>
    <property type="match status" value="1"/>
</dbReference>
<reference evidence="3 4" key="1">
    <citation type="submission" date="2016-04" db="EMBL/GenBank/DDBJ databases">
        <title>Draft Genome Sequences of Staphylococcus capitis Strain H36, S. capitis Strain H65, S. cohnii Strain H62, S. hominis Strain H69, Mycobacterium iranicum Strain H39, Plantibacter sp. Strain H53, Pseudomonas oryzihabitans Strain H72, and Microbacterium sp. Strain H83, isolated from residential settings.</title>
        <authorList>
            <person name="Lymperopoulou D."/>
            <person name="Adams R.I."/>
            <person name="Lindow S."/>
            <person name="Coil D.A."/>
            <person name="Jospin G."/>
            <person name="Eisen J.A."/>
        </authorList>
    </citation>
    <scope>NUCLEOTIDE SEQUENCE [LARGE SCALE GENOMIC DNA]</scope>
    <source>
        <strain evidence="3 4">H72</strain>
    </source>
</reference>
<feature type="transmembrane region" description="Helical" evidence="2">
    <location>
        <begin position="84"/>
        <end position="108"/>
    </location>
</feature>
<dbReference type="OrthoDB" id="9780160at2"/>
<accession>A0A178LMS2</accession>
<feature type="transmembrane region" description="Helical" evidence="2">
    <location>
        <begin position="279"/>
        <end position="298"/>
    </location>
</feature>
<evidence type="ECO:0000256" key="2">
    <source>
        <dbReference type="SAM" id="Phobius"/>
    </source>
</evidence>
<feature type="transmembrane region" description="Helical" evidence="2">
    <location>
        <begin position="233"/>
        <end position="259"/>
    </location>
</feature>
<keyword evidence="1" id="KW-0813">Transport</keyword>
<feature type="transmembrane region" description="Helical" evidence="2">
    <location>
        <begin position="387"/>
        <end position="407"/>
    </location>
</feature>
<dbReference type="NCBIfam" id="TIGR00797">
    <property type="entry name" value="matE"/>
    <property type="match status" value="1"/>
</dbReference>
<feature type="transmembrane region" description="Helical" evidence="2">
    <location>
        <begin position="158"/>
        <end position="177"/>
    </location>
</feature>
<feature type="transmembrane region" description="Helical" evidence="2">
    <location>
        <begin position="189"/>
        <end position="212"/>
    </location>
</feature>
<dbReference type="PANTHER" id="PTHR43298:SF2">
    <property type="entry name" value="FMN_FAD EXPORTER YEEO-RELATED"/>
    <property type="match status" value="1"/>
</dbReference>